<feature type="transmembrane region" description="Helical" evidence="1">
    <location>
        <begin position="6"/>
        <end position="27"/>
    </location>
</feature>
<keyword evidence="3" id="KW-1185">Reference proteome</keyword>
<dbReference type="EMBL" id="VZDO01000002">
    <property type="protein sequence ID" value="KAB0681945.1"/>
    <property type="molecule type" value="Genomic_DNA"/>
</dbReference>
<dbReference type="Proteomes" id="UP000432089">
    <property type="component" value="Unassembled WGS sequence"/>
</dbReference>
<reference evidence="2 3" key="1">
    <citation type="submission" date="2019-09" db="EMBL/GenBank/DDBJ databases">
        <title>YIM 132180 draft genome.</title>
        <authorList>
            <person name="Zhang K."/>
        </authorList>
    </citation>
    <scope>NUCLEOTIDE SEQUENCE [LARGE SCALE GENOMIC DNA]</scope>
    <source>
        <strain evidence="2 3">YIM 132180</strain>
    </source>
</reference>
<organism evidence="2 3">
    <name type="scientific">Plantimonas leprariae</name>
    <dbReference type="NCBI Taxonomy" id="2615207"/>
    <lineage>
        <taxon>Bacteria</taxon>
        <taxon>Pseudomonadati</taxon>
        <taxon>Pseudomonadota</taxon>
        <taxon>Alphaproteobacteria</taxon>
        <taxon>Hyphomicrobiales</taxon>
        <taxon>Aurantimonadaceae</taxon>
        <taxon>Plantimonas</taxon>
    </lineage>
</organism>
<dbReference type="AlphaFoldDB" id="A0A7V7PSB1"/>
<sequence>MSQIWWIILGGGILTYATRIGGYLAVARFERLPPRVERALEAVPAAVLITLAVPGFVDGTWLERLTLVAAGVAALRLPHIAVIFGSAAFVAGMRALGF</sequence>
<keyword evidence="1" id="KW-0812">Transmembrane</keyword>
<dbReference type="RefSeq" id="WP_150968205.1">
    <property type="nucleotide sequence ID" value="NZ_VZDO01000002.1"/>
</dbReference>
<accession>A0A7V7PSB1</accession>
<feature type="transmembrane region" description="Helical" evidence="1">
    <location>
        <begin position="77"/>
        <end position="96"/>
    </location>
</feature>
<protein>
    <recommendedName>
        <fullName evidence="4">Branched-chain amino acid transport</fullName>
    </recommendedName>
</protein>
<evidence type="ECO:0008006" key="4">
    <source>
        <dbReference type="Google" id="ProtNLM"/>
    </source>
</evidence>
<feature type="transmembrane region" description="Helical" evidence="1">
    <location>
        <begin position="39"/>
        <end position="57"/>
    </location>
</feature>
<dbReference type="InterPro" id="IPR008407">
    <property type="entry name" value="Brnchd-chn_aa_trnsp_AzlD"/>
</dbReference>
<dbReference type="Pfam" id="PF05437">
    <property type="entry name" value="AzlD"/>
    <property type="match status" value="1"/>
</dbReference>
<evidence type="ECO:0000313" key="3">
    <source>
        <dbReference type="Proteomes" id="UP000432089"/>
    </source>
</evidence>
<gene>
    <name evidence="2" type="ORF">F6X38_03800</name>
</gene>
<evidence type="ECO:0000256" key="1">
    <source>
        <dbReference type="SAM" id="Phobius"/>
    </source>
</evidence>
<keyword evidence="1" id="KW-1133">Transmembrane helix</keyword>
<keyword evidence="1" id="KW-0472">Membrane</keyword>
<evidence type="ECO:0000313" key="2">
    <source>
        <dbReference type="EMBL" id="KAB0681945.1"/>
    </source>
</evidence>
<proteinExistence type="predicted"/>
<comment type="caution">
    <text evidence="2">The sequence shown here is derived from an EMBL/GenBank/DDBJ whole genome shotgun (WGS) entry which is preliminary data.</text>
</comment>
<name>A0A7V7PSB1_9HYPH</name>